<proteinExistence type="inferred from homology"/>
<accession>A0A401HAU6</accession>
<gene>
    <name evidence="4" type="ORF">apy_13060</name>
</gene>
<dbReference type="RefSeq" id="WP_131160533.1">
    <property type="nucleotide sequence ID" value="NZ_BDMD01000078.1"/>
</dbReference>
<comment type="caution">
    <text evidence="4">The sequence shown here is derived from an EMBL/GenBank/DDBJ whole genome shotgun (WGS) entry which is preliminary data.</text>
</comment>
<organism evidence="4 5">
    <name type="scientific">Aeropyrum pernix</name>
    <dbReference type="NCBI Taxonomy" id="56636"/>
    <lineage>
        <taxon>Archaea</taxon>
        <taxon>Thermoproteota</taxon>
        <taxon>Thermoprotei</taxon>
        <taxon>Desulfurococcales</taxon>
        <taxon>Desulfurococcaceae</taxon>
        <taxon>Aeropyrum</taxon>
    </lineage>
</organism>
<dbReference type="InterPro" id="IPR016163">
    <property type="entry name" value="Ald_DH_C"/>
</dbReference>
<dbReference type="GO" id="GO:0016620">
    <property type="term" value="F:oxidoreductase activity, acting on the aldehyde or oxo group of donors, NAD or NADP as acceptor"/>
    <property type="evidence" value="ECO:0007669"/>
    <property type="project" value="InterPro"/>
</dbReference>
<dbReference type="PANTHER" id="PTHR42986:SF1">
    <property type="entry name" value="BENZALDEHYDE DEHYDROGENASE YFMT"/>
    <property type="match status" value="1"/>
</dbReference>
<dbReference type="SUPFAM" id="SSF53720">
    <property type="entry name" value="ALDH-like"/>
    <property type="match status" value="1"/>
</dbReference>
<feature type="domain" description="Aldehyde dehydrogenase" evidence="3">
    <location>
        <begin position="89"/>
        <end position="387"/>
    </location>
</feature>
<comment type="similarity">
    <text evidence="1">Belongs to the aldehyde dehydrogenase family.</text>
</comment>
<keyword evidence="2" id="KW-0520">NAD</keyword>
<sequence length="468" mass="50014">MEKSRVLRSYFKAIESYGFSVGERAGMPVLHSIVRGRFVEGVETLSIDTPIDGSRLAYATMLKAPVSEHGVSPSLWEISPQEPVLPDSLEALEAELSDMDEILVETLVLDTGKTRVEARLEVEASLRLLRSSAGLGEERFRGVLVAMPDYTMPLYNTVYSLFYAAGRGMGVLLKPPRKAPLAPALVAAAASRLGMEDSLNLVFTTGASLLGLSRVFRSESIVFTCPSKAAVARAGISASRGRSAAIVSAGSVDDVIAKFIMYGRSLHAGQACGSIGWVIAVGRLSRGEVDALVDAAESVKVGDPTDPSTAMGPLIKPGLAEASERYVNYIEGMGGVVPTGYKRNGRYVWPSVVEGVVKDPIVLSRDPRFPVLPIVYVSSPGEAASIAAMTGASEILAFHMDSPGLRTLGERLTGREIYVDPLPGEGKLPTPGSFMSTGCLAPVKQREGIILESPYYILAKKERAETYR</sequence>
<dbReference type="EMBL" id="BDMD01000078">
    <property type="protein sequence ID" value="GBF09581.1"/>
    <property type="molecule type" value="Genomic_DNA"/>
</dbReference>
<reference evidence="4 5" key="1">
    <citation type="submission" date="2017-02" db="EMBL/GenBank/DDBJ databases">
        <title>isolation and characterization of a novel temperate virus Aeropyrum globular virus 1 infecting hyperthermophilic archaeon Aeropyrum.</title>
        <authorList>
            <person name="Yumiya M."/>
            <person name="Yoshida T."/>
            <person name="Sako Y."/>
        </authorList>
    </citation>
    <scope>NUCLEOTIDE SEQUENCE [LARGE SCALE GENOMIC DNA]</scope>
    <source>
        <strain evidence="4 5">YK1-12-2013</strain>
    </source>
</reference>
<evidence type="ECO:0000259" key="3">
    <source>
        <dbReference type="Pfam" id="PF00171"/>
    </source>
</evidence>
<dbReference type="InterPro" id="IPR016161">
    <property type="entry name" value="Ald_DH/histidinol_DH"/>
</dbReference>
<dbReference type="InterPro" id="IPR016162">
    <property type="entry name" value="Ald_DH_N"/>
</dbReference>
<protein>
    <recommendedName>
        <fullName evidence="3">Aldehyde dehydrogenase domain-containing protein</fullName>
    </recommendedName>
</protein>
<dbReference type="AlphaFoldDB" id="A0A401HAU6"/>
<dbReference type="OrthoDB" id="6342at2157"/>
<dbReference type="Gene3D" id="3.40.309.10">
    <property type="entry name" value="Aldehyde Dehydrogenase, Chain A, domain 2"/>
    <property type="match status" value="1"/>
</dbReference>
<dbReference type="PANTHER" id="PTHR42986">
    <property type="entry name" value="BENZALDEHYDE DEHYDROGENASE YFMT"/>
    <property type="match status" value="1"/>
</dbReference>
<dbReference type="Proteomes" id="UP000291213">
    <property type="component" value="Unassembled WGS sequence"/>
</dbReference>
<evidence type="ECO:0000313" key="4">
    <source>
        <dbReference type="EMBL" id="GBF09581.1"/>
    </source>
</evidence>
<dbReference type="Pfam" id="PF00171">
    <property type="entry name" value="Aldedh"/>
    <property type="match status" value="1"/>
</dbReference>
<evidence type="ECO:0000256" key="1">
    <source>
        <dbReference type="ARBA" id="ARBA00009986"/>
    </source>
</evidence>
<evidence type="ECO:0000313" key="5">
    <source>
        <dbReference type="Proteomes" id="UP000291213"/>
    </source>
</evidence>
<name>A0A401HAU6_AERPX</name>
<evidence type="ECO:0000256" key="2">
    <source>
        <dbReference type="ARBA" id="ARBA00023027"/>
    </source>
</evidence>
<dbReference type="Gene3D" id="3.40.605.10">
    <property type="entry name" value="Aldehyde Dehydrogenase, Chain A, domain 1"/>
    <property type="match status" value="1"/>
</dbReference>
<dbReference type="InterPro" id="IPR015590">
    <property type="entry name" value="Aldehyde_DH_dom"/>
</dbReference>